<feature type="active site" description="Proton acceptor" evidence="8">
    <location>
        <position position="344"/>
    </location>
</feature>
<dbReference type="Proteomes" id="UP001210925">
    <property type="component" value="Unassembled WGS sequence"/>
</dbReference>
<dbReference type="Gene3D" id="2.60.40.1730">
    <property type="entry name" value="tricorn interacting facor f3 domain"/>
    <property type="match status" value="1"/>
</dbReference>
<feature type="domain" description="Peptidase M1 membrane alanine aminopeptidase" evidence="12">
    <location>
        <begin position="271"/>
        <end position="488"/>
    </location>
</feature>
<dbReference type="InterPro" id="IPR050344">
    <property type="entry name" value="Peptidase_M1_aminopeptidases"/>
</dbReference>
<dbReference type="Pfam" id="PF11838">
    <property type="entry name" value="ERAP1_C"/>
    <property type="match status" value="1"/>
</dbReference>
<feature type="binding site" evidence="9">
    <location>
        <position position="343"/>
    </location>
    <ligand>
        <name>Zn(2+)</name>
        <dbReference type="ChEBI" id="CHEBI:29105"/>
        <note>catalytic</note>
    </ligand>
</feature>
<dbReference type="AlphaFoldDB" id="A0AAD5Y565"/>
<protein>
    <recommendedName>
        <fullName evidence="11">Aminopeptidase</fullName>
        <ecNumber evidence="11">3.4.11.-</ecNumber>
    </recommendedName>
</protein>
<dbReference type="PANTHER" id="PTHR11533:SF174">
    <property type="entry name" value="PUROMYCIN-SENSITIVE AMINOPEPTIDASE-RELATED"/>
    <property type="match status" value="1"/>
</dbReference>
<comment type="similarity">
    <text evidence="1 11">Belongs to the peptidase M1 family.</text>
</comment>
<evidence type="ECO:0000256" key="8">
    <source>
        <dbReference type="PIRSR" id="PIRSR634016-1"/>
    </source>
</evidence>
<reference evidence="15" key="1">
    <citation type="submission" date="2020-05" db="EMBL/GenBank/DDBJ databases">
        <title>Phylogenomic resolution of chytrid fungi.</title>
        <authorList>
            <person name="Stajich J.E."/>
            <person name="Amses K."/>
            <person name="Simmons R."/>
            <person name="Seto K."/>
            <person name="Myers J."/>
            <person name="Bonds A."/>
            <person name="Quandt C.A."/>
            <person name="Barry K."/>
            <person name="Liu P."/>
            <person name="Grigoriev I."/>
            <person name="Longcore J.E."/>
            <person name="James T.Y."/>
        </authorList>
    </citation>
    <scope>NUCLEOTIDE SEQUENCE</scope>
    <source>
        <strain evidence="15">PLAUS21</strain>
    </source>
</reference>
<evidence type="ECO:0000313" key="16">
    <source>
        <dbReference type="Proteomes" id="UP001210925"/>
    </source>
</evidence>
<evidence type="ECO:0000256" key="4">
    <source>
        <dbReference type="ARBA" id="ARBA00022723"/>
    </source>
</evidence>
<dbReference type="GO" id="GO:0008270">
    <property type="term" value="F:zinc ion binding"/>
    <property type="evidence" value="ECO:0007669"/>
    <property type="project" value="UniProtKB-UniRule"/>
</dbReference>
<evidence type="ECO:0000256" key="7">
    <source>
        <dbReference type="ARBA" id="ARBA00023049"/>
    </source>
</evidence>
<dbReference type="InterPro" id="IPR045357">
    <property type="entry name" value="Aminopeptidase_N-like_N"/>
</dbReference>
<evidence type="ECO:0000256" key="2">
    <source>
        <dbReference type="ARBA" id="ARBA00022438"/>
    </source>
</evidence>
<dbReference type="Pfam" id="PF17900">
    <property type="entry name" value="Peptidase_M1_N"/>
    <property type="match status" value="1"/>
</dbReference>
<dbReference type="InterPro" id="IPR024571">
    <property type="entry name" value="ERAP1-like_C_dom"/>
</dbReference>
<keyword evidence="6 9" id="KW-0862">Zinc</keyword>
<dbReference type="InterPro" id="IPR042097">
    <property type="entry name" value="Aminopeptidase_N-like_N_sf"/>
</dbReference>
<dbReference type="GO" id="GO:0005737">
    <property type="term" value="C:cytoplasm"/>
    <property type="evidence" value="ECO:0007669"/>
    <property type="project" value="TreeGrafter"/>
</dbReference>
<dbReference type="GO" id="GO:0042277">
    <property type="term" value="F:peptide binding"/>
    <property type="evidence" value="ECO:0007669"/>
    <property type="project" value="TreeGrafter"/>
</dbReference>
<feature type="domain" description="Aminopeptidase N-like N-terminal" evidence="14">
    <location>
        <begin position="22"/>
        <end position="229"/>
    </location>
</feature>
<keyword evidence="5 11" id="KW-0378">Hydrolase</keyword>
<dbReference type="GO" id="GO:0006508">
    <property type="term" value="P:proteolysis"/>
    <property type="evidence" value="ECO:0007669"/>
    <property type="project" value="UniProtKB-KW"/>
</dbReference>
<keyword evidence="16" id="KW-1185">Reference proteome</keyword>
<gene>
    <name evidence="15" type="primary">APE2_3</name>
    <name evidence="15" type="ORF">HK103_002156</name>
</gene>
<comment type="caution">
    <text evidence="15">The sequence shown here is derived from an EMBL/GenBank/DDBJ whole genome shotgun (WGS) entry which is preliminary data.</text>
</comment>
<evidence type="ECO:0000256" key="9">
    <source>
        <dbReference type="PIRSR" id="PIRSR634016-3"/>
    </source>
</evidence>
<dbReference type="EC" id="3.4.11.-" evidence="11"/>
<dbReference type="PRINTS" id="PR00756">
    <property type="entry name" value="ALADIPTASE"/>
</dbReference>
<evidence type="ECO:0000256" key="10">
    <source>
        <dbReference type="PIRSR" id="PIRSR634016-4"/>
    </source>
</evidence>
<dbReference type="Gene3D" id="2.60.40.1910">
    <property type="match status" value="1"/>
</dbReference>
<keyword evidence="2 11" id="KW-0031">Aminopeptidase</keyword>
<dbReference type="InterPro" id="IPR027268">
    <property type="entry name" value="Peptidase_M4/M1_CTD_sf"/>
</dbReference>
<evidence type="ECO:0000256" key="5">
    <source>
        <dbReference type="ARBA" id="ARBA00022801"/>
    </source>
</evidence>
<dbReference type="InterPro" id="IPR034016">
    <property type="entry name" value="M1_APN-typ"/>
</dbReference>
<dbReference type="GO" id="GO:0005615">
    <property type="term" value="C:extracellular space"/>
    <property type="evidence" value="ECO:0007669"/>
    <property type="project" value="TreeGrafter"/>
</dbReference>
<dbReference type="GO" id="GO:0070006">
    <property type="term" value="F:metalloaminopeptidase activity"/>
    <property type="evidence" value="ECO:0007669"/>
    <property type="project" value="TreeGrafter"/>
</dbReference>
<evidence type="ECO:0000259" key="13">
    <source>
        <dbReference type="Pfam" id="PF11838"/>
    </source>
</evidence>
<feature type="site" description="Transition state stabilizer" evidence="10">
    <location>
        <position position="429"/>
    </location>
</feature>
<dbReference type="GO" id="GO:0043171">
    <property type="term" value="P:peptide catabolic process"/>
    <property type="evidence" value="ECO:0007669"/>
    <property type="project" value="TreeGrafter"/>
</dbReference>
<dbReference type="SUPFAM" id="SSF63737">
    <property type="entry name" value="Leukotriene A4 hydrolase N-terminal domain"/>
    <property type="match status" value="1"/>
</dbReference>
<evidence type="ECO:0000259" key="12">
    <source>
        <dbReference type="Pfam" id="PF01433"/>
    </source>
</evidence>
<dbReference type="Gene3D" id="1.25.50.20">
    <property type="match status" value="1"/>
</dbReference>
<accession>A0AAD5Y565</accession>
<evidence type="ECO:0000259" key="14">
    <source>
        <dbReference type="Pfam" id="PF17900"/>
    </source>
</evidence>
<dbReference type="InterPro" id="IPR001930">
    <property type="entry name" value="Peptidase_M1"/>
</dbReference>
<dbReference type="EMBL" id="JADGKB010000017">
    <property type="protein sequence ID" value="KAJ3259602.1"/>
    <property type="molecule type" value="Genomic_DNA"/>
</dbReference>
<feature type="binding site" evidence="9">
    <location>
        <position position="347"/>
    </location>
    <ligand>
        <name>Zn(2+)</name>
        <dbReference type="ChEBI" id="CHEBI:29105"/>
        <note>catalytic</note>
    </ligand>
</feature>
<evidence type="ECO:0000256" key="3">
    <source>
        <dbReference type="ARBA" id="ARBA00022670"/>
    </source>
</evidence>
<proteinExistence type="inferred from homology"/>
<comment type="cofactor">
    <cofactor evidence="9 11">
        <name>Zn(2+)</name>
        <dbReference type="ChEBI" id="CHEBI:29105"/>
    </cofactor>
    <text evidence="9 11">Binds 1 zinc ion per subunit.</text>
</comment>
<name>A0AAD5Y565_9FUNG</name>
<dbReference type="Gene3D" id="1.10.390.10">
    <property type="entry name" value="Neutral Protease Domain 2"/>
    <property type="match status" value="1"/>
</dbReference>
<sequence>MCCMGGATGSSTDREILPNNVKPTHYNVTIVPGLETLKFSGQVSVSLDVLETTKTIITNANELEVSSASVVVFRVADGGLDRVNHWPKDPTTHRATQEATSITLQKEAETVTMEFKEEIPAGSKIILHMSFVGIHNDQMAGFYRSGYTDLEGNKKWLVVTQFEATDCRRCFPSWDEPNLKATFDITLCVPKDRTALSNMQVISETDVQIGDKTLKSVKFATTPVMSTYLVAMCVGEFDYTEAVANPVKPANAQSITCRVYTLKGQKEMGKFALGVGTKTLEFFSAYFDVAYPLPKMDMVAIPDFAAGAMENWGLVTYRESALLYDPAKSSAKAKERVAYVVGHELAHQWFGNLVTMDWWSELWLNEGFATFVGWLAVDHIFPEWNVFTSFLINEYNKGVLLDSLRSSHPIEVEVKSPSEVSQIFDAISYSKGASVIRMLNAFLGSDKFAQGVTVYLKKHAFGNAKTVDLWAALGSVSGVDVASMMYSWTRDLGYPVVSVDGESYDEAKKELTLNLSQSRFLSSGDLTPEEDASAPLWHIPIAVITDSGNSTFLFKEKSGSITFPYTKSEHSYFKINAQVNGFYRVKYTPEQLKQLAAVIEKDIKIFSTSDRIGIISDAFSLAKAGLSTTAEALEVLKSFKAEEDQMVLDLINTSILAIKQAWYRDTKVNEALDKLKLAIFESKISAVGFEYPEGEDQLSVLKRNLVIQAAADTKHPGTVTELKSRFDKFMAGDKNAFHANLRAPVFTSVLAHSTTPNEHFDAIFSLYHKGENIDEKMAAIQSVGATTDFEIAKKILANVLDSSVVKLQDCSYPVSSLANLYPRKPEIYEYMWHWVTTNWVALHTKLAPTLALLGSVLSNSINFDDDEFLTKVENWSKGEGLSPEAKAERVKQVSLCKRIFDQKLEALRGNAKWTAREGSNVSDWLVLNGFAQ</sequence>
<dbReference type="SUPFAM" id="SSF55486">
    <property type="entry name" value="Metalloproteases ('zincins'), catalytic domain"/>
    <property type="match status" value="1"/>
</dbReference>
<feature type="domain" description="ERAP1-like C-terminal" evidence="13">
    <location>
        <begin position="573"/>
        <end position="887"/>
    </location>
</feature>
<organism evidence="15 16">
    <name type="scientific">Boothiomyces macroporosus</name>
    <dbReference type="NCBI Taxonomy" id="261099"/>
    <lineage>
        <taxon>Eukaryota</taxon>
        <taxon>Fungi</taxon>
        <taxon>Fungi incertae sedis</taxon>
        <taxon>Chytridiomycota</taxon>
        <taxon>Chytridiomycota incertae sedis</taxon>
        <taxon>Chytridiomycetes</taxon>
        <taxon>Rhizophydiales</taxon>
        <taxon>Terramycetaceae</taxon>
        <taxon>Boothiomyces</taxon>
    </lineage>
</organism>
<dbReference type="CDD" id="cd09601">
    <property type="entry name" value="M1_APN-Q_like"/>
    <property type="match status" value="1"/>
</dbReference>
<feature type="binding site" evidence="9">
    <location>
        <position position="366"/>
    </location>
    <ligand>
        <name>Zn(2+)</name>
        <dbReference type="ChEBI" id="CHEBI:29105"/>
        <note>catalytic</note>
    </ligand>
</feature>
<evidence type="ECO:0000256" key="11">
    <source>
        <dbReference type="RuleBase" id="RU364040"/>
    </source>
</evidence>
<evidence type="ECO:0000256" key="1">
    <source>
        <dbReference type="ARBA" id="ARBA00010136"/>
    </source>
</evidence>
<dbReference type="InterPro" id="IPR014782">
    <property type="entry name" value="Peptidase_M1_dom"/>
</dbReference>
<keyword evidence="4 9" id="KW-0479">Metal-binding</keyword>
<dbReference type="FunFam" id="1.10.390.10:FF:000001">
    <property type="entry name" value="Aminopeptidase"/>
    <property type="match status" value="1"/>
</dbReference>
<dbReference type="Pfam" id="PF01433">
    <property type="entry name" value="Peptidase_M1"/>
    <property type="match status" value="1"/>
</dbReference>
<dbReference type="GO" id="GO:0016020">
    <property type="term" value="C:membrane"/>
    <property type="evidence" value="ECO:0007669"/>
    <property type="project" value="TreeGrafter"/>
</dbReference>
<evidence type="ECO:0000256" key="6">
    <source>
        <dbReference type="ARBA" id="ARBA00022833"/>
    </source>
</evidence>
<dbReference type="PANTHER" id="PTHR11533">
    <property type="entry name" value="PROTEASE M1 ZINC METALLOPROTEASE"/>
    <property type="match status" value="1"/>
</dbReference>
<dbReference type="FunFam" id="2.60.40.1730:FF:000002">
    <property type="entry name" value="Aminopeptidase"/>
    <property type="match status" value="1"/>
</dbReference>
<evidence type="ECO:0000313" key="15">
    <source>
        <dbReference type="EMBL" id="KAJ3259602.1"/>
    </source>
</evidence>
<keyword evidence="7 11" id="KW-0482">Metalloprotease</keyword>
<keyword evidence="3 11" id="KW-0645">Protease</keyword>